<dbReference type="STRING" id="1300344.I598_0275"/>
<proteinExistence type="predicted"/>
<dbReference type="EMBL" id="CP014209">
    <property type="protein sequence ID" value="ANC29866.1"/>
    <property type="molecule type" value="Genomic_DNA"/>
</dbReference>
<dbReference type="Pfam" id="PF12867">
    <property type="entry name" value="DinB_2"/>
    <property type="match status" value="1"/>
</dbReference>
<organism evidence="2 3">
    <name type="scientific">Isoptericola dokdonensis DS-3</name>
    <dbReference type="NCBI Taxonomy" id="1300344"/>
    <lineage>
        <taxon>Bacteria</taxon>
        <taxon>Bacillati</taxon>
        <taxon>Actinomycetota</taxon>
        <taxon>Actinomycetes</taxon>
        <taxon>Micrococcales</taxon>
        <taxon>Promicromonosporaceae</taxon>
        <taxon>Isoptericola</taxon>
    </lineage>
</organism>
<dbReference type="PATRIC" id="fig|1300344.3.peg.275"/>
<dbReference type="KEGG" id="ido:I598_0275"/>
<dbReference type="InterPro" id="IPR024775">
    <property type="entry name" value="DinB-like"/>
</dbReference>
<protein>
    <submittedName>
        <fullName evidence="2">DinB superfamily protein</fullName>
    </submittedName>
</protein>
<gene>
    <name evidence="2" type="ORF">I598_0275</name>
</gene>
<dbReference type="NCBIfam" id="NF047843">
    <property type="entry name" value="MST_Rv0443"/>
    <property type="match status" value="1"/>
</dbReference>
<accession>A0A168EC79</accession>
<dbReference type="Proteomes" id="UP000076794">
    <property type="component" value="Chromosome"/>
</dbReference>
<reference evidence="2 3" key="1">
    <citation type="submission" date="2016-01" db="EMBL/GenBank/DDBJ databases">
        <title>Complete genome sequence of a soil Actinobacterium, Isoptericola dokdonensis DS-3.</title>
        <authorList>
            <person name="Kwon S.-K."/>
            <person name="Kim J.F."/>
        </authorList>
    </citation>
    <scope>NUCLEOTIDE SEQUENCE [LARGE SCALE GENOMIC DNA]</scope>
    <source>
        <strain evidence="2 3">DS-3</strain>
    </source>
</reference>
<evidence type="ECO:0000313" key="3">
    <source>
        <dbReference type="Proteomes" id="UP000076794"/>
    </source>
</evidence>
<keyword evidence="3" id="KW-1185">Reference proteome</keyword>
<name>A0A168EC79_9MICO</name>
<dbReference type="AlphaFoldDB" id="A0A168EC79"/>
<dbReference type="Gene3D" id="1.20.120.450">
    <property type="entry name" value="dinb family like domain"/>
    <property type="match status" value="1"/>
</dbReference>
<dbReference type="InterPro" id="IPR034660">
    <property type="entry name" value="DinB/YfiT-like"/>
</dbReference>
<sequence>MGRDDRKEATVEGIEVLEDLYARIGPTVRRAVDGLSPEALTARLDPEANTIGWLAWHVGRGQDLQVSAALGREQVWTAGRWDEKFDLPFGPQDSGFGHTPDDVAQVRSSAGLLLGYVQDVQNETLDVLTGLTDADLDTVVDRSWDPPVTLGARLVSVAVDALEHAAQIAFLRGVLERTGRA</sequence>
<feature type="domain" description="DinB-like" evidence="1">
    <location>
        <begin position="28"/>
        <end position="168"/>
    </location>
</feature>
<evidence type="ECO:0000313" key="2">
    <source>
        <dbReference type="EMBL" id="ANC29866.1"/>
    </source>
</evidence>
<evidence type="ECO:0000259" key="1">
    <source>
        <dbReference type="Pfam" id="PF12867"/>
    </source>
</evidence>
<dbReference type="SUPFAM" id="SSF109854">
    <property type="entry name" value="DinB/YfiT-like putative metalloenzymes"/>
    <property type="match status" value="1"/>
</dbReference>